<evidence type="ECO:0000313" key="4">
    <source>
        <dbReference type="Proteomes" id="UP000240830"/>
    </source>
</evidence>
<proteinExistence type="predicted"/>
<keyword evidence="4" id="KW-1185">Reference proteome</keyword>
<dbReference type="EMBL" id="MTSL01000198">
    <property type="protein sequence ID" value="PJF17005.1"/>
    <property type="molecule type" value="Genomic_DNA"/>
</dbReference>
<gene>
    <name evidence="3" type="ORF">PSACC_03181</name>
</gene>
<feature type="region of interest" description="Disordered" evidence="1">
    <location>
        <begin position="251"/>
        <end position="274"/>
    </location>
</feature>
<evidence type="ECO:0000313" key="3">
    <source>
        <dbReference type="EMBL" id="PJF17005.1"/>
    </source>
</evidence>
<organism evidence="3 4">
    <name type="scientific">Paramicrosporidium saccamoebae</name>
    <dbReference type="NCBI Taxonomy" id="1246581"/>
    <lineage>
        <taxon>Eukaryota</taxon>
        <taxon>Fungi</taxon>
        <taxon>Fungi incertae sedis</taxon>
        <taxon>Cryptomycota</taxon>
        <taxon>Cryptomycota incertae sedis</taxon>
        <taxon>Paramicrosporidium</taxon>
    </lineage>
</organism>
<dbReference type="AlphaFoldDB" id="A0A2H9TH09"/>
<feature type="signal peptide" evidence="2">
    <location>
        <begin position="1"/>
        <end position="15"/>
    </location>
</feature>
<protein>
    <submittedName>
        <fullName evidence="3">Uncharacterized protein</fullName>
    </submittedName>
</protein>
<keyword evidence="2" id="KW-0732">Signal</keyword>
<evidence type="ECO:0000256" key="2">
    <source>
        <dbReference type="SAM" id="SignalP"/>
    </source>
</evidence>
<name>A0A2H9TH09_9FUNG</name>
<dbReference type="Proteomes" id="UP000240830">
    <property type="component" value="Unassembled WGS sequence"/>
</dbReference>
<accession>A0A2H9TH09</accession>
<evidence type="ECO:0000256" key="1">
    <source>
        <dbReference type="SAM" id="MobiDB-lite"/>
    </source>
</evidence>
<feature type="chain" id="PRO_5014115027" evidence="2">
    <location>
        <begin position="16"/>
        <end position="274"/>
    </location>
</feature>
<sequence length="274" mass="31071">MNVHLIAILVKAALSLRIYLGQNGFFGKLSLDSIQKVLLPMVLALTENFLPLSRMLATADNGIPSLLNDCKVYDQDSLARVLDFVMNKQPDSRRYLLPLGCHAKLGELGLSVDYLLHHRLLPTISLESDNLRHIIKAMEHIDELDPQGLFRLNQWTLSLYHRILSEYPQLALETPIHRYVEVNMVSYFQDKEYVLDWLVLYGLQKPDIAAISGILVLLLEASLERCEDGCREFTRNPDYLGNAQGANFEKRTFSKPADRVSSPQAGRIPSRPVD</sequence>
<comment type="caution">
    <text evidence="3">The sequence shown here is derived from an EMBL/GenBank/DDBJ whole genome shotgun (WGS) entry which is preliminary data.</text>
</comment>
<reference evidence="3 4" key="1">
    <citation type="submission" date="2016-10" db="EMBL/GenBank/DDBJ databases">
        <title>The genome of Paramicrosporidium saccamoebae is the missing link in understanding Cryptomycota and Microsporidia evolution.</title>
        <authorList>
            <person name="Quandt C.A."/>
            <person name="Beaudet D."/>
            <person name="Corsaro D."/>
            <person name="Michel R."/>
            <person name="Corradi N."/>
            <person name="James T."/>
        </authorList>
    </citation>
    <scope>NUCLEOTIDE SEQUENCE [LARGE SCALE GENOMIC DNA]</scope>
    <source>
        <strain evidence="3 4">KSL3</strain>
    </source>
</reference>